<dbReference type="Gene3D" id="1.10.300.10">
    <property type="entry name" value="Adenylosuccinate Synthetase, subunit A, domain 2"/>
    <property type="match status" value="1"/>
</dbReference>
<evidence type="ECO:0000256" key="4">
    <source>
        <dbReference type="ARBA" id="ARBA00022755"/>
    </source>
</evidence>
<dbReference type="HAMAP" id="MF_00011">
    <property type="entry name" value="Adenylosucc_synth"/>
    <property type="match status" value="1"/>
</dbReference>
<dbReference type="GO" id="GO:0044208">
    <property type="term" value="P:'de novo' AMP biosynthetic process"/>
    <property type="evidence" value="ECO:0007669"/>
    <property type="project" value="TreeGrafter"/>
</dbReference>
<keyword evidence="4" id="KW-0658">Purine biosynthesis</keyword>
<dbReference type="InterPro" id="IPR033128">
    <property type="entry name" value="Adenylosuccin_syn_Lys_AS"/>
</dbReference>
<dbReference type="GO" id="GO:0046040">
    <property type="term" value="P:IMP metabolic process"/>
    <property type="evidence" value="ECO:0007669"/>
    <property type="project" value="TreeGrafter"/>
</dbReference>
<dbReference type="InterPro" id="IPR042109">
    <property type="entry name" value="Adenylosuccinate_synth_dom1"/>
</dbReference>
<evidence type="ECO:0000256" key="3">
    <source>
        <dbReference type="ARBA" id="ARBA00022741"/>
    </source>
</evidence>
<dbReference type="Pfam" id="PF00709">
    <property type="entry name" value="Adenylsucc_synt"/>
    <property type="match status" value="1"/>
</dbReference>
<evidence type="ECO:0000256" key="1">
    <source>
        <dbReference type="ARBA" id="ARBA00022598"/>
    </source>
</evidence>
<evidence type="ECO:0000256" key="2">
    <source>
        <dbReference type="ARBA" id="ARBA00022723"/>
    </source>
</evidence>
<dbReference type="PANTHER" id="PTHR11846:SF0">
    <property type="entry name" value="ADENYLOSUCCINATE SYNTHETASE"/>
    <property type="match status" value="1"/>
</dbReference>
<dbReference type="PROSITE" id="PS00513">
    <property type="entry name" value="ADENYLOSUCCIN_SYN_2"/>
    <property type="match status" value="1"/>
</dbReference>
<evidence type="ECO:0000313" key="8">
    <source>
        <dbReference type="Proteomes" id="UP001162001"/>
    </source>
</evidence>
<evidence type="ECO:0000313" key="7">
    <source>
        <dbReference type="EMBL" id="QKF94451.1"/>
    </source>
</evidence>
<dbReference type="InterPro" id="IPR001114">
    <property type="entry name" value="Adenylosuccinate_synthetase"/>
</dbReference>
<proteinExistence type="inferred from homology"/>
<dbReference type="GO" id="GO:0004019">
    <property type="term" value="F:adenylosuccinate synthase activity"/>
    <property type="evidence" value="ECO:0007669"/>
    <property type="project" value="InterPro"/>
</dbReference>
<dbReference type="InterPro" id="IPR042111">
    <property type="entry name" value="Adenylosuccinate_synth_dom3"/>
</dbReference>
<dbReference type="SUPFAM" id="SSF52540">
    <property type="entry name" value="P-loop containing nucleoside triphosphate hydrolases"/>
    <property type="match status" value="1"/>
</dbReference>
<dbReference type="SMART" id="SM00788">
    <property type="entry name" value="Adenylsucc_synt"/>
    <property type="match status" value="1"/>
</dbReference>
<dbReference type="GO" id="GO:0046872">
    <property type="term" value="F:metal ion binding"/>
    <property type="evidence" value="ECO:0007669"/>
    <property type="project" value="UniProtKB-KW"/>
</dbReference>
<dbReference type="Gene3D" id="3.90.170.10">
    <property type="entry name" value="Adenylosuccinate Synthetase, subunit A, domain 3"/>
    <property type="match status" value="1"/>
</dbReference>
<gene>
    <name evidence="7" type="ORF">Fadolivirus_1_993</name>
</gene>
<keyword evidence="5" id="KW-0460">Magnesium</keyword>
<protein>
    <submittedName>
        <fullName evidence="7">Adenylosuccinate synthetase</fullName>
    </submittedName>
</protein>
<name>A0A7D3UUW6_9VIRU</name>
<keyword evidence="3" id="KW-0547">Nucleotide-binding</keyword>
<keyword evidence="2" id="KW-0479">Metal-binding</keyword>
<dbReference type="Gene3D" id="3.40.440.10">
    <property type="entry name" value="Adenylosuccinate Synthetase, subunit A, domain 1"/>
    <property type="match status" value="1"/>
</dbReference>
<dbReference type="InterPro" id="IPR027417">
    <property type="entry name" value="P-loop_NTPase"/>
</dbReference>
<organism evidence="7 8">
    <name type="scientific">Fadolivirus FV1/VV64</name>
    <dbReference type="NCBI Taxonomy" id="3070911"/>
    <lineage>
        <taxon>Viruses</taxon>
        <taxon>Varidnaviria</taxon>
        <taxon>Bamfordvirae</taxon>
        <taxon>Nucleocytoviricota</taxon>
        <taxon>Megaviricetes</taxon>
        <taxon>Imitervirales</taxon>
        <taxon>Mimiviridae</taxon>
        <taxon>Klosneuvirinae</taxon>
        <taxon>Fadolivirus</taxon>
        <taxon>Fadolivirus algeromassiliense</taxon>
    </lineage>
</organism>
<sequence length="479" mass="54167">MGNYLSYQIQNTNNSGLPSVDVTEFDNFDASNEYDVYVILGNSMGDESKGKVVRHYLLERGSKAKYCIRFNGGPNAGHTVYVRPDDSHLFITDEKRMTYTSKLIKFATHQVPTGVLFGIKCVIGYNCVVDLEKLYKEINEIAGQLGRTYQEVADLVTVVPEAHIIMPWHVLHDKANNAVGTTGSGIGPCYSEKALRTGFRAVDYYSQFNQEKFTELTEKLQALPAESFTDNKLVGVGIQSCKNIAKTLKKGDVVVMEGAQGFYLDINHGTYPHVTSSDCTIGAVCSYGFPLKNIRSVGVIKAYPTYVGASEPETGFKQSIKYTGEGELLRLLGREYGVTTGRRRQCLPLNLDMDLEAIRINQTEELIISKSDVLVVYDQVLKKLQEYCITHKLMENPESDEDRILKEFIEGVGLDKYEYFQKIVDLGAFRVIYKDQETKFKSWEEMKEFIINTMNTEKPSSLEKIIWWDNPESEVQMKD</sequence>
<keyword evidence="6" id="KW-0342">GTP-binding</keyword>
<dbReference type="Proteomes" id="UP001162001">
    <property type="component" value="Segment"/>
</dbReference>
<accession>A0A7D3UUW6</accession>
<dbReference type="PANTHER" id="PTHR11846">
    <property type="entry name" value="ADENYLOSUCCINATE SYNTHETASE"/>
    <property type="match status" value="1"/>
</dbReference>
<evidence type="ECO:0000256" key="6">
    <source>
        <dbReference type="ARBA" id="ARBA00023134"/>
    </source>
</evidence>
<dbReference type="GO" id="GO:0005525">
    <property type="term" value="F:GTP binding"/>
    <property type="evidence" value="ECO:0007669"/>
    <property type="project" value="UniProtKB-KW"/>
</dbReference>
<dbReference type="EMBL" id="MT418680">
    <property type="protein sequence ID" value="QKF94451.1"/>
    <property type="molecule type" value="Genomic_DNA"/>
</dbReference>
<evidence type="ECO:0000256" key="5">
    <source>
        <dbReference type="ARBA" id="ARBA00022842"/>
    </source>
</evidence>
<dbReference type="InterPro" id="IPR042110">
    <property type="entry name" value="Adenylosuccinate_synth_dom2"/>
</dbReference>
<reference evidence="7 8" key="1">
    <citation type="submission" date="2020-04" db="EMBL/GenBank/DDBJ databases">
        <title>Advantages and limits of metagenomic assembly and binning of a giant virus.</title>
        <authorList>
            <person name="Schulz F."/>
            <person name="Andreani J."/>
            <person name="Francis R."/>
            <person name="Boudjemaa H."/>
            <person name="Bou Khalil J.Y."/>
            <person name="Lee J."/>
            <person name="La Scola B."/>
            <person name="Woyke T."/>
        </authorList>
    </citation>
    <scope>NUCLEOTIDE SEQUENCE [LARGE SCALE GENOMIC DNA]</scope>
    <source>
        <strain evidence="7 8">FV1/VV64</strain>
    </source>
</reference>
<keyword evidence="8" id="KW-1185">Reference proteome</keyword>
<keyword evidence="1" id="KW-0436">Ligase</keyword>